<dbReference type="InterPro" id="IPR011990">
    <property type="entry name" value="TPR-like_helical_dom_sf"/>
</dbReference>
<accession>A0ABR7TKI0</accession>
<evidence type="ECO:0000259" key="6">
    <source>
        <dbReference type="Pfam" id="PF07980"/>
    </source>
</evidence>
<feature type="domain" description="RagB/SusD" evidence="6">
    <location>
        <begin position="330"/>
        <end position="423"/>
    </location>
</feature>
<keyword evidence="5" id="KW-0998">Cell outer membrane</keyword>
<dbReference type="SUPFAM" id="SSF48452">
    <property type="entry name" value="TPR-like"/>
    <property type="match status" value="1"/>
</dbReference>
<comment type="similarity">
    <text evidence="2">Belongs to the SusD family.</text>
</comment>
<gene>
    <name evidence="8" type="ORF">ICL07_06620</name>
</gene>
<organism evidence="8 9">
    <name type="scientific">Chitinophaga qingshengii</name>
    <dbReference type="NCBI Taxonomy" id="1569794"/>
    <lineage>
        <taxon>Bacteria</taxon>
        <taxon>Pseudomonadati</taxon>
        <taxon>Bacteroidota</taxon>
        <taxon>Chitinophagia</taxon>
        <taxon>Chitinophagales</taxon>
        <taxon>Chitinophagaceae</taxon>
        <taxon>Chitinophaga</taxon>
    </lineage>
</organism>
<evidence type="ECO:0000256" key="3">
    <source>
        <dbReference type="ARBA" id="ARBA00022729"/>
    </source>
</evidence>
<evidence type="ECO:0000256" key="5">
    <source>
        <dbReference type="ARBA" id="ARBA00023237"/>
    </source>
</evidence>
<reference evidence="8 9" key="1">
    <citation type="submission" date="2020-09" db="EMBL/GenBank/DDBJ databases">
        <title>Genome sequences of type strains of Chitinophaga qingshengii and Chitinophaga varians.</title>
        <authorList>
            <person name="Kittiwongwattana C."/>
        </authorList>
    </citation>
    <scope>NUCLEOTIDE SEQUENCE [LARGE SCALE GENOMIC DNA]</scope>
    <source>
        <strain evidence="8 9">JCM 30026</strain>
    </source>
</reference>
<dbReference type="RefSeq" id="WP_188087130.1">
    <property type="nucleotide sequence ID" value="NZ_JACVFC010000001.1"/>
</dbReference>
<evidence type="ECO:0000313" key="8">
    <source>
        <dbReference type="EMBL" id="MBC9930043.1"/>
    </source>
</evidence>
<name>A0ABR7TKI0_9BACT</name>
<dbReference type="EMBL" id="JACVFC010000001">
    <property type="protein sequence ID" value="MBC9930043.1"/>
    <property type="molecule type" value="Genomic_DNA"/>
</dbReference>
<evidence type="ECO:0000256" key="2">
    <source>
        <dbReference type="ARBA" id="ARBA00006275"/>
    </source>
</evidence>
<evidence type="ECO:0000259" key="7">
    <source>
        <dbReference type="Pfam" id="PF14322"/>
    </source>
</evidence>
<comment type="subcellular location">
    <subcellularLocation>
        <location evidence="1">Cell outer membrane</location>
    </subcellularLocation>
</comment>
<dbReference type="InterPro" id="IPR033985">
    <property type="entry name" value="SusD-like_N"/>
</dbReference>
<keyword evidence="3" id="KW-0732">Signal</keyword>
<evidence type="ECO:0000256" key="1">
    <source>
        <dbReference type="ARBA" id="ARBA00004442"/>
    </source>
</evidence>
<keyword evidence="9" id="KW-1185">Reference proteome</keyword>
<dbReference type="PROSITE" id="PS51257">
    <property type="entry name" value="PROKAR_LIPOPROTEIN"/>
    <property type="match status" value="1"/>
</dbReference>
<proteinExistence type="inferred from homology"/>
<comment type="caution">
    <text evidence="8">The sequence shown here is derived from an EMBL/GenBank/DDBJ whole genome shotgun (WGS) entry which is preliminary data.</text>
</comment>
<dbReference type="Pfam" id="PF07980">
    <property type="entry name" value="SusD_RagB"/>
    <property type="match status" value="1"/>
</dbReference>
<dbReference type="Pfam" id="PF14322">
    <property type="entry name" value="SusD-like_3"/>
    <property type="match status" value="1"/>
</dbReference>
<sequence>MKRIKYTILGTVVMMSMACRKELGKLPENAKVEGNTILDQRTSEIALNGVYYRFAAVDAGDNVTKWFEHQVPPAAFAGYLGYGYGADDAEVNNNYVRSGYGESYWTSSYQLINAANGVIKGVTSLDDKLFTGNRKKQVLAEARFLRAYAHFKLLSFYGQWFDVSSPYGALIREEFVQVDALPKARSTVKDSYAAIFADVDDAIANAPAENKPWYATRWAAMALKMRILMSHGQPGDYEQVTALADSIILNSPYKPEPQTKDIFYTKGLNSSEVILGIKPQQNQENYYYVLGRQYWPGASALYVAKTALKDLLQQDPRSAWMIGSVNAQLPDTYYFLKYIKEGTTPTVTSETAYAFRLTEVYLLKAEAIIRSGGSLQAARQILKDVMARAGVTDYTAVDNATSVNEMLKQVYLEIVRNLLAEDGQEWMALLRLPPSLIQELRPTANDKIKFILPIPHAEFLSNPAIGLQNPGYEK</sequence>
<keyword evidence="4" id="KW-0472">Membrane</keyword>
<dbReference type="Proteomes" id="UP000659124">
    <property type="component" value="Unassembled WGS sequence"/>
</dbReference>
<dbReference type="Gene3D" id="1.25.40.390">
    <property type="match status" value="1"/>
</dbReference>
<feature type="domain" description="SusD-like N-terminal" evidence="7">
    <location>
        <begin position="91"/>
        <end position="227"/>
    </location>
</feature>
<evidence type="ECO:0000313" key="9">
    <source>
        <dbReference type="Proteomes" id="UP000659124"/>
    </source>
</evidence>
<evidence type="ECO:0000256" key="4">
    <source>
        <dbReference type="ARBA" id="ARBA00023136"/>
    </source>
</evidence>
<protein>
    <submittedName>
        <fullName evidence="8">RagB/SusD family nutrient uptake outer membrane protein</fullName>
    </submittedName>
</protein>
<dbReference type="InterPro" id="IPR012944">
    <property type="entry name" value="SusD_RagB_dom"/>
</dbReference>